<evidence type="ECO:0000256" key="1">
    <source>
        <dbReference type="SAM" id="Coils"/>
    </source>
</evidence>
<dbReference type="PANTHER" id="PTHR34759:SF1">
    <property type="entry name" value="SPERMATOGENESIS-ASSOCIATED PROTEIN 48"/>
    <property type="match status" value="1"/>
</dbReference>
<dbReference type="PANTHER" id="PTHR34759">
    <property type="entry name" value="SPERMATOGENESIS-ASSOCIATED PROTEIN 48"/>
    <property type="match status" value="1"/>
</dbReference>
<dbReference type="InterPro" id="IPR027867">
    <property type="entry name" value="SPATA48"/>
</dbReference>
<keyword evidence="1" id="KW-0175">Coiled coil</keyword>
<accession>A0A0X3PMX1</accession>
<dbReference type="EMBL" id="GEEE01010227">
    <property type="protein sequence ID" value="JAP52998.1"/>
    <property type="molecule type" value="Transcribed_RNA"/>
</dbReference>
<dbReference type="AlphaFoldDB" id="A0A0X3PMX1"/>
<evidence type="ECO:0000313" key="3">
    <source>
        <dbReference type="EMBL" id="JAP52998.1"/>
    </source>
</evidence>
<sequence>MSTKACFIDSSSYRNKLNNKDCESLIYGVPNDKLNVLDTEERSLLNKKANLQRRWKENVAKYNDELRDANERSILPYGSALEECDLGRDCKLRTEKKVVFGDSNRCGLDWDEVAKRNEHEGAKKAATEIIGPANTKNAPDKILMGKLRGMLCHDIGRKLPQDFALSQVFPEFPISNTTEPTDVQKKAIKFMYKTTTQSMYDDINFDLSNYSRLHYPLNTLERSADPLILSTLRNKGLPGTSSWQPQHLSADVYDKELLRRDFSKVSRPPDFCAQMRRAHQIASYSGCIAPKETSMDITDKTVPFEPRTLVRSGKISDKFSTSCEESLLRKEKQEDEALKKEIEKNKESWEAEQRAHPPAKLPGTYDPVIGSGAPQNWAPRVLSVDDLVSKKVEQKTLWQKAVDLPAPEPYCKRKVTFAPKPAEDTKPCQ</sequence>
<protein>
    <submittedName>
        <fullName evidence="3">Uncharacterized protein</fullName>
    </submittedName>
</protein>
<organism evidence="3">
    <name type="scientific">Schistocephalus solidus</name>
    <name type="common">Tapeworm</name>
    <dbReference type="NCBI Taxonomy" id="70667"/>
    <lineage>
        <taxon>Eukaryota</taxon>
        <taxon>Metazoa</taxon>
        <taxon>Spiralia</taxon>
        <taxon>Lophotrochozoa</taxon>
        <taxon>Platyhelminthes</taxon>
        <taxon>Cestoda</taxon>
        <taxon>Eucestoda</taxon>
        <taxon>Diphyllobothriidea</taxon>
        <taxon>Diphyllobothriidae</taxon>
        <taxon>Schistocephalus</taxon>
    </lineage>
</organism>
<reference evidence="3" key="1">
    <citation type="submission" date="2016-01" db="EMBL/GenBank/DDBJ databases">
        <title>Reference transcriptome for the parasite Schistocephalus solidus: insights into the molecular evolution of parasitism.</title>
        <authorList>
            <person name="Hebert F.O."/>
            <person name="Grambauer S."/>
            <person name="Barber I."/>
            <person name="Landry C.R."/>
            <person name="Aubin-Horth N."/>
        </authorList>
    </citation>
    <scope>NUCLEOTIDE SEQUENCE</scope>
</reference>
<feature type="compositionally biased region" description="Basic and acidic residues" evidence="2">
    <location>
        <begin position="344"/>
        <end position="355"/>
    </location>
</feature>
<feature type="coiled-coil region" evidence="1">
    <location>
        <begin position="34"/>
        <end position="72"/>
    </location>
</feature>
<name>A0A0X3PMX1_SCHSO</name>
<feature type="region of interest" description="Disordered" evidence="2">
    <location>
        <begin position="344"/>
        <end position="376"/>
    </location>
</feature>
<proteinExistence type="predicted"/>
<evidence type="ECO:0000256" key="2">
    <source>
        <dbReference type="SAM" id="MobiDB-lite"/>
    </source>
</evidence>
<gene>
    <name evidence="3" type="ORF">TR146088</name>
</gene>